<dbReference type="InterPro" id="IPR028037">
    <property type="entry name" value="Antitoxin_Rv0909/MT0933"/>
</dbReference>
<dbReference type="AlphaFoldDB" id="A0A9X2DZQ0"/>
<dbReference type="Pfam" id="PF14013">
    <property type="entry name" value="MT0933_antitox"/>
    <property type="match status" value="1"/>
</dbReference>
<dbReference type="Pfam" id="PF03881">
    <property type="entry name" value="Fructosamin_kin"/>
    <property type="match status" value="1"/>
</dbReference>
<accession>A0A9X2DZQ0</accession>
<comment type="caution">
    <text evidence="2">The sequence shown here is derived from an EMBL/GenBank/DDBJ whole genome shotgun (WGS) entry which is preliminary data.</text>
</comment>
<dbReference type="Gene3D" id="1.20.1270.240">
    <property type="match status" value="1"/>
</dbReference>
<dbReference type="InterPro" id="IPR011009">
    <property type="entry name" value="Kinase-like_dom_sf"/>
</dbReference>
<feature type="compositionally biased region" description="Basic and acidic residues" evidence="1">
    <location>
        <begin position="330"/>
        <end position="350"/>
    </location>
</feature>
<feature type="region of interest" description="Disordered" evidence="1">
    <location>
        <begin position="323"/>
        <end position="350"/>
    </location>
</feature>
<dbReference type="Proteomes" id="UP001155240">
    <property type="component" value="Unassembled WGS sequence"/>
</dbReference>
<reference evidence="2" key="1">
    <citation type="submission" date="2022-06" db="EMBL/GenBank/DDBJ databases">
        <title>Whole genome shotgun sequencing (WGS) of Rathayibacter sp. ZW T2_19, isolated from stored onions (Allium cepa).</title>
        <authorList>
            <person name="Stoll D.A."/>
            <person name="Huch M."/>
        </authorList>
    </citation>
    <scope>NUCLEOTIDE SEQUENCE</scope>
    <source>
        <strain evidence="2">ZW T2_19</strain>
    </source>
</reference>
<gene>
    <name evidence="2" type="ORF">NB037_04655</name>
</gene>
<name>A0A9X2DZQ0_9MICO</name>
<dbReference type="PANTHER" id="PTHR12149:SF8">
    <property type="entry name" value="PROTEIN-RIBULOSAMINE 3-KINASE"/>
    <property type="match status" value="1"/>
</dbReference>
<dbReference type="EMBL" id="JAMRYM010000010">
    <property type="protein sequence ID" value="MCM6761704.1"/>
    <property type="molecule type" value="Genomic_DNA"/>
</dbReference>
<dbReference type="Gene3D" id="1.10.510.10">
    <property type="entry name" value="Transferase(Phosphotransferase) domain 1"/>
    <property type="match status" value="1"/>
</dbReference>
<dbReference type="PANTHER" id="PTHR12149">
    <property type="entry name" value="FRUCTOSAMINE 3 KINASE-RELATED PROTEIN"/>
    <property type="match status" value="1"/>
</dbReference>
<evidence type="ECO:0000313" key="2">
    <source>
        <dbReference type="EMBL" id="MCM6761704.1"/>
    </source>
</evidence>
<dbReference type="SUPFAM" id="SSF56112">
    <property type="entry name" value="Protein kinase-like (PK-like)"/>
    <property type="match status" value="1"/>
</dbReference>
<proteinExistence type="predicted"/>
<evidence type="ECO:0000313" key="3">
    <source>
        <dbReference type="Proteomes" id="UP001155240"/>
    </source>
</evidence>
<keyword evidence="3" id="KW-1185">Reference proteome</keyword>
<dbReference type="InterPro" id="IPR016477">
    <property type="entry name" value="Fructo-/Ketosamine-3-kinase"/>
</dbReference>
<sequence>MAFVKSDPSAAPRFFEWEAAGLRWLSEAEARGGARCVEVLSVSSGRIELATVDPVRPDAAAAAEFGRALAATHALGAAAFGAAPEGWDGPAWIGRRPMPCASEESWGLFYAEQRVRPFLATAVEAGNLRGADAATVERALERIAAGEFDDDEPPARLHGDLWTGNVLWSASGAVLIDPAAHGGHRETDLAMLALFGAPHLDAILAGYDDAHPLADGWEARVPLHQLHPLAVHAAGHGPSYGRALADAAARVLALQRPTVRPGRDATLGARGTPRVDQGEVMVDLGKLGRQAAELLQSQKAQEALRSEKAERVSDQVLEKTSDIASRLTKGKYDDRIEDLKRQADKRLGNE</sequence>
<organism evidence="2 3">
    <name type="scientific">Rathayibacter rubneri</name>
    <dbReference type="NCBI Taxonomy" id="2950106"/>
    <lineage>
        <taxon>Bacteria</taxon>
        <taxon>Bacillati</taxon>
        <taxon>Actinomycetota</taxon>
        <taxon>Actinomycetes</taxon>
        <taxon>Micrococcales</taxon>
        <taxon>Microbacteriaceae</taxon>
        <taxon>Rathayibacter</taxon>
    </lineage>
</organism>
<dbReference type="Gene3D" id="3.30.200.20">
    <property type="entry name" value="Phosphorylase Kinase, domain 1"/>
    <property type="match status" value="1"/>
</dbReference>
<protein>
    <submittedName>
        <fullName evidence="2">Rv0909 family putative TA system antitoxin</fullName>
    </submittedName>
</protein>
<evidence type="ECO:0000256" key="1">
    <source>
        <dbReference type="SAM" id="MobiDB-lite"/>
    </source>
</evidence>